<dbReference type="AlphaFoldDB" id="A0A845EB68"/>
<dbReference type="Pfam" id="PF03061">
    <property type="entry name" value="4HBT"/>
    <property type="match status" value="1"/>
</dbReference>
<name>A0A845EB68_9BACI</name>
<dbReference type="NCBIfam" id="TIGR00369">
    <property type="entry name" value="unchar_dom_1"/>
    <property type="match status" value="1"/>
</dbReference>
<evidence type="ECO:0000256" key="2">
    <source>
        <dbReference type="ARBA" id="ARBA00022801"/>
    </source>
</evidence>
<comment type="caution">
    <text evidence="4">The sequence shown here is derived from an EMBL/GenBank/DDBJ whole genome shotgun (WGS) entry which is preliminary data.</text>
</comment>
<evidence type="ECO:0000313" key="5">
    <source>
        <dbReference type="Proteomes" id="UP000447393"/>
    </source>
</evidence>
<comment type="similarity">
    <text evidence="1">Belongs to the thioesterase PaaI family.</text>
</comment>
<organism evidence="4 5">
    <name type="scientific">Halobacillus litoralis</name>
    <dbReference type="NCBI Taxonomy" id="45668"/>
    <lineage>
        <taxon>Bacteria</taxon>
        <taxon>Bacillati</taxon>
        <taxon>Bacillota</taxon>
        <taxon>Bacilli</taxon>
        <taxon>Bacillales</taxon>
        <taxon>Bacillaceae</taxon>
        <taxon>Halobacillus</taxon>
    </lineage>
</organism>
<dbReference type="Proteomes" id="UP000447393">
    <property type="component" value="Unassembled WGS sequence"/>
</dbReference>
<proteinExistence type="inferred from homology"/>
<dbReference type="InterPro" id="IPR029069">
    <property type="entry name" value="HotDog_dom_sf"/>
</dbReference>
<dbReference type="InterPro" id="IPR003736">
    <property type="entry name" value="PAAI_dom"/>
</dbReference>
<feature type="domain" description="Thioesterase" evidence="3">
    <location>
        <begin position="40"/>
        <end position="115"/>
    </location>
</feature>
<keyword evidence="2" id="KW-0378">Hydrolase</keyword>
<dbReference type="Gene3D" id="3.10.129.10">
    <property type="entry name" value="Hotdog Thioesterase"/>
    <property type="match status" value="1"/>
</dbReference>
<dbReference type="PANTHER" id="PTHR43240:SF5">
    <property type="entry name" value="1,4-DIHYDROXY-2-NAPHTHOYL-COA THIOESTERASE 1"/>
    <property type="match status" value="1"/>
</dbReference>
<dbReference type="InterPro" id="IPR006683">
    <property type="entry name" value="Thioestr_dom"/>
</dbReference>
<dbReference type="RefSeq" id="WP_160913038.1">
    <property type="nucleotide sequence ID" value="NZ_WMEZ01000002.1"/>
</dbReference>
<evidence type="ECO:0000313" key="4">
    <source>
        <dbReference type="EMBL" id="MYL48981.1"/>
    </source>
</evidence>
<dbReference type="PANTHER" id="PTHR43240">
    <property type="entry name" value="1,4-DIHYDROXY-2-NAPHTHOYL-COA THIOESTERASE 1"/>
    <property type="match status" value="1"/>
</dbReference>
<dbReference type="EMBL" id="WMEZ01000002">
    <property type="protein sequence ID" value="MYL48981.1"/>
    <property type="molecule type" value="Genomic_DNA"/>
</dbReference>
<accession>A0A845EB68</accession>
<dbReference type="GO" id="GO:0061522">
    <property type="term" value="F:1,4-dihydroxy-2-naphthoyl-CoA thioesterase activity"/>
    <property type="evidence" value="ECO:0007669"/>
    <property type="project" value="TreeGrafter"/>
</dbReference>
<evidence type="ECO:0000256" key="1">
    <source>
        <dbReference type="ARBA" id="ARBA00008324"/>
    </source>
</evidence>
<dbReference type="SUPFAM" id="SSF54637">
    <property type="entry name" value="Thioesterase/thiol ester dehydrase-isomerase"/>
    <property type="match status" value="1"/>
</dbReference>
<dbReference type="OrthoDB" id="9798208at2"/>
<gene>
    <name evidence="4" type="ORF">GLV98_05770</name>
</gene>
<dbReference type="CDD" id="cd03443">
    <property type="entry name" value="PaaI_thioesterase"/>
    <property type="match status" value="1"/>
</dbReference>
<protein>
    <submittedName>
        <fullName evidence="4">Hotdog fold thioesterase</fullName>
    </submittedName>
</protein>
<reference evidence="4 5" key="1">
    <citation type="submission" date="2019-11" db="EMBL/GenBank/DDBJ databases">
        <title>Genome sequences of 17 halophilic strains isolated from different environments.</title>
        <authorList>
            <person name="Furrow R.E."/>
        </authorList>
    </citation>
    <scope>NUCLEOTIDE SEQUENCE [LARGE SCALE GENOMIC DNA]</scope>
    <source>
        <strain evidence="4 5">22505_10_Sand</strain>
    </source>
</reference>
<dbReference type="GO" id="GO:0005829">
    <property type="term" value="C:cytosol"/>
    <property type="evidence" value="ECO:0007669"/>
    <property type="project" value="TreeGrafter"/>
</dbReference>
<sequence>MNKSMMKNTLMEALGMEVLTAEATKVQIRMPVDHRTHQPMGFLHGGASVALAESAASIGAFLNIDPDQQQVFGVEINANHIKSARDGYVKGTATPAHIGKNTMVWEIQIVNEASGELLCLSRCTIGVVPLKK</sequence>
<evidence type="ECO:0000259" key="3">
    <source>
        <dbReference type="Pfam" id="PF03061"/>
    </source>
</evidence>